<evidence type="ECO:0000256" key="1">
    <source>
        <dbReference type="SAM" id="MobiDB-lite"/>
    </source>
</evidence>
<keyword evidence="4" id="KW-1185">Reference proteome</keyword>
<dbReference type="AlphaFoldDB" id="A0A9W7CWA3"/>
<feature type="compositionally biased region" description="Low complexity" evidence="1">
    <location>
        <begin position="70"/>
        <end position="81"/>
    </location>
</feature>
<dbReference type="InterPro" id="IPR043502">
    <property type="entry name" value="DNA/RNA_pol_sf"/>
</dbReference>
<dbReference type="OrthoDB" id="122734at2759"/>
<dbReference type="Pfam" id="PF07727">
    <property type="entry name" value="RVT_2"/>
    <property type="match status" value="1"/>
</dbReference>
<evidence type="ECO:0000313" key="3">
    <source>
        <dbReference type="EMBL" id="GMF41124.1"/>
    </source>
</evidence>
<feature type="region of interest" description="Disordered" evidence="1">
    <location>
        <begin position="671"/>
        <end position="709"/>
    </location>
</feature>
<evidence type="ECO:0000259" key="2">
    <source>
        <dbReference type="Pfam" id="PF07727"/>
    </source>
</evidence>
<feature type="compositionally biased region" description="Basic and acidic residues" evidence="1">
    <location>
        <begin position="60"/>
        <end position="69"/>
    </location>
</feature>
<sequence>MIVGKNYETKGFRVYLPKDRIVITIQHIKNVETLNSSQNAQLQAQLEREDPELRRTCDACEETEKRKEQTTAMPTTGAPPARARPDKTNTKSKKKLPKRNKLTIKEKKLAAGQDATGPKGVATEEQPLPAEEETETRMHTRFMGAKHMPVARVKGVRLKDPKNYREAMKDPRAKKWEQAIRKEIPALERNETWEVIKKPRNAKLLHSKWVFKLKTHTDGSIERYKARLGARGDQQDYDVNYTYMFSAVLDLTSSRLILVFARKWGVPARHGNVPSAYVKADKETNIEILLRIPLGMEISEALLRFLGVKDKRELALRLKKGLYGLKPSGRLWNFMLHAILVSLGFTQCYTDSCMYVKVEDDGTTLVGVYVDDLLVTGTSTAKVDKLFADMQVVELKDLGVVSKFLGISFSYDDIAGWELDQAQVIQEMLEKFQLDKAAPSRVTIDGEHDGDDDGELLPVGGAGTPQRPTVQTFQSLVGSLLWIARCTRPDIAFAVHRTTRHSHAPREGDWRLAKKTAKYLKGTKDTKLVMCGSKASLDRDRVFVEAYSDADYAPDKSDWKSVSGGVIMVAGIVVGWLCKKQSCVALSTMEAELVAASQTTAEVLGIVELLQEIGILPSAPSVLAEPLCCSPGCGATSASQRRHNCVLRPAGQDEAQDVGSYHDLHARAFDSPDFEQGGALFQRDQGDTRSATPASPASYAGNDPVSGDE</sequence>
<dbReference type="CDD" id="cd09272">
    <property type="entry name" value="RNase_HI_RT_Ty1"/>
    <property type="match status" value="1"/>
</dbReference>
<feature type="region of interest" description="Disordered" evidence="1">
    <location>
        <begin position="60"/>
        <end position="133"/>
    </location>
</feature>
<dbReference type="PANTHER" id="PTHR11439:SF440">
    <property type="entry name" value="INTEGRASE CATALYTIC DOMAIN-CONTAINING PROTEIN"/>
    <property type="match status" value="1"/>
</dbReference>
<comment type="caution">
    <text evidence="3">The sequence shown here is derived from an EMBL/GenBank/DDBJ whole genome shotgun (WGS) entry which is preliminary data.</text>
</comment>
<reference evidence="3" key="1">
    <citation type="submission" date="2023-04" db="EMBL/GenBank/DDBJ databases">
        <title>Phytophthora fragariaefolia NBRC 109709.</title>
        <authorList>
            <person name="Ichikawa N."/>
            <person name="Sato H."/>
            <person name="Tonouchi N."/>
        </authorList>
    </citation>
    <scope>NUCLEOTIDE SEQUENCE</scope>
    <source>
        <strain evidence="3">NBRC 109709</strain>
    </source>
</reference>
<name>A0A9W7CWA3_9STRA</name>
<dbReference type="Proteomes" id="UP001165121">
    <property type="component" value="Unassembled WGS sequence"/>
</dbReference>
<feature type="domain" description="Reverse transcriptase Ty1/copia-type" evidence="2">
    <location>
        <begin position="190"/>
        <end position="441"/>
    </location>
</feature>
<protein>
    <submittedName>
        <fullName evidence="3">Unnamed protein product</fullName>
    </submittedName>
</protein>
<proteinExistence type="predicted"/>
<dbReference type="InterPro" id="IPR013103">
    <property type="entry name" value="RVT_2"/>
</dbReference>
<dbReference type="EMBL" id="BSXT01001311">
    <property type="protein sequence ID" value="GMF41124.1"/>
    <property type="molecule type" value="Genomic_DNA"/>
</dbReference>
<evidence type="ECO:0000313" key="4">
    <source>
        <dbReference type="Proteomes" id="UP001165121"/>
    </source>
</evidence>
<gene>
    <name evidence="3" type="ORF">Pfra01_001289100</name>
</gene>
<dbReference type="PANTHER" id="PTHR11439">
    <property type="entry name" value="GAG-POL-RELATED RETROTRANSPOSON"/>
    <property type="match status" value="1"/>
</dbReference>
<feature type="region of interest" description="Disordered" evidence="1">
    <location>
        <begin position="443"/>
        <end position="466"/>
    </location>
</feature>
<feature type="compositionally biased region" description="Basic residues" evidence="1">
    <location>
        <begin position="90"/>
        <end position="102"/>
    </location>
</feature>
<dbReference type="SUPFAM" id="SSF56672">
    <property type="entry name" value="DNA/RNA polymerases"/>
    <property type="match status" value="1"/>
</dbReference>
<accession>A0A9W7CWA3</accession>
<organism evidence="3 4">
    <name type="scientific">Phytophthora fragariaefolia</name>
    <dbReference type="NCBI Taxonomy" id="1490495"/>
    <lineage>
        <taxon>Eukaryota</taxon>
        <taxon>Sar</taxon>
        <taxon>Stramenopiles</taxon>
        <taxon>Oomycota</taxon>
        <taxon>Peronosporomycetes</taxon>
        <taxon>Peronosporales</taxon>
        <taxon>Peronosporaceae</taxon>
        <taxon>Phytophthora</taxon>
    </lineage>
</organism>